<organism evidence="2 3">
    <name type="scientific">Artemia franciscana</name>
    <name type="common">Brine shrimp</name>
    <name type="synonym">Artemia sanfranciscana</name>
    <dbReference type="NCBI Taxonomy" id="6661"/>
    <lineage>
        <taxon>Eukaryota</taxon>
        <taxon>Metazoa</taxon>
        <taxon>Ecdysozoa</taxon>
        <taxon>Arthropoda</taxon>
        <taxon>Crustacea</taxon>
        <taxon>Branchiopoda</taxon>
        <taxon>Anostraca</taxon>
        <taxon>Artemiidae</taxon>
        <taxon>Artemia</taxon>
    </lineage>
</organism>
<reference evidence="2" key="1">
    <citation type="submission" date="2023-07" db="EMBL/GenBank/DDBJ databases">
        <title>Chromosome-level genome assembly of Artemia franciscana.</title>
        <authorList>
            <person name="Jo E."/>
        </authorList>
    </citation>
    <scope>NUCLEOTIDE SEQUENCE</scope>
    <source>
        <tissue evidence="2">Whole body</tissue>
    </source>
</reference>
<sequence>MEKFLDYCVKEERRSSKTKPEAAATLVFTYTSFFYDEEEEYMLGIAMTQSLCQIDSLGIIKLRELVNQYKKEDETRLFPIYENVNTILHEMLHIFSSTEDAEEFTFTKKKKEWTWNNPETSISSNFMGANLLFDACLEDVCGKTGIRLTSGQWFTFEDNIGLTDNMKKCDNSSLVKGYNPFEKIQHWTMMETDLLMALECKTAIETSKVTKSITPLTVSLLSLSLEGPNKAYRIHNGVLEMATVDYVLIETDSWISREKDFIGHVKKTSSEYHWKD</sequence>
<protein>
    <recommendedName>
        <fullName evidence="1">Spike glycoprotein G central domain-containing protein</fullName>
    </recommendedName>
</protein>
<dbReference type="AlphaFoldDB" id="A0AA88IB30"/>
<dbReference type="Proteomes" id="UP001187531">
    <property type="component" value="Unassembled WGS sequence"/>
</dbReference>
<accession>A0AA88IB30</accession>
<name>A0AA88IB30_ARTSF</name>
<dbReference type="EMBL" id="JAVRJZ010000004">
    <property type="protein sequence ID" value="KAK2723306.1"/>
    <property type="molecule type" value="Genomic_DNA"/>
</dbReference>
<evidence type="ECO:0000313" key="3">
    <source>
        <dbReference type="Proteomes" id="UP001187531"/>
    </source>
</evidence>
<comment type="caution">
    <text evidence="2">The sequence shown here is derived from an EMBL/GenBank/DDBJ whole genome shotgun (WGS) entry which is preliminary data.</text>
</comment>
<dbReference type="SUPFAM" id="SSF161008">
    <property type="entry name" value="Viral glycoprotein ectodomain-like"/>
    <property type="match status" value="1"/>
</dbReference>
<dbReference type="Pfam" id="PF24833">
    <property type="entry name" value="Rhabdo_glycop_CD"/>
    <property type="match status" value="1"/>
</dbReference>
<evidence type="ECO:0000313" key="2">
    <source>
        <dbReference type="EMBL" id="KAK2723306.1"/>
    </source>
</evidence>
<dbReference type="InterPro" id="IPR055447">
    <property type="entry name" value="Rhabdo_glycop_CD"/>
</dbReference>
<proteinExistence type="predicted"/>
<gene>
    <name evidence="2" type="ORF">QYM36_001831</name>
</gene>
<feature type="domain" description="Spike glycoprotein G central" evidence="1">
    <location>
        <begin position="168"/>
        <end position="275"/>
    </location>
</feature>
<evidence type="ECO:0000259" key="1">
    <source>
        <dbReference type="Pfam" id="PF24833"/>
    </source>
</evidence>
<keyword evidence="3" id="KW-1185">Reference proteome</keyword>
<dbReference type="Gene3D" id="2.30.29.130">
    <property type="match status" value="1"/>
</dbReference>